<feature type="chain" id="PRO_5012194907" evidence="1">
    <location>
        <begin position="22"/>
        <end position="81"/>
    </location>
</feature>
<dbReference type="AlphaFoldDB" id="A0A224Y727"/>
<accession>A0A224Y727</accession>
<proteinExistence type="predicted"/>
<evidence type="ECO:0000313" key="2">
    <source>
        <dbReference type="EMBL" id="MAA13398.1"/>
    </source>
</evidence>
<evidence type="ECO:0000256" key="1">
    <source>
        <dbReference type="SAM" id="SignalP"/>
    </source>
</evidence>
<organism evidence="2">
    <name type="scientific">Rhipicephalus zambeziensis</name>
    <dbReference type="NCBI Taxonomy" id="60191"/>
    <lineage>
        <taxon>Eukaryota</taxon>
        <taxon>Metazoa</taxon>
        <taxon>Ecdysozoa</taxon>
        <taxon>Arthropoda</taxon>
        <taxon>Chelicerata</taxon>
        <taxon>Arachnida</taxon>
        <taxon>Acari</taxon>
        <taxon>Parasitiformes</taxon>
        <taxon>Ixodida</taxon>
        <taxon>Ixodoidea</taxon>
        <taxon>Ixodidae</taxon>
        <taxon>Rhipicephalinae</taxon>
        <taxon>Rhipicephalus</taxon>
        <taxon>Rhipicephalus</taxon>
    </lineage>
</organism>
<dbReference type="EMBL" id="GFPF01002252">
    <property type="protein sequence ID" value="MAA13398.1"/>
    <property type="molecule type" value="Transcribed_RNA"/>
</dbReference>
<keyword evidence="1" id="KW-0732">Signal</keyword>
<reference evidence="2" key="1">
    <citation type="journal article" date="2017" name="Parasit. Vectors">
        <title>Sialotranscriptomics of Rhipicephalus zambeziensis reveals intricate expression profiles of secretory proteins and suggests tight temporal transcriptional regulation during blood-feeding.</title>
        <authorList>
            <person name="de Castro M.H."/>
            <person name="de Klerk D."/>
            <person name="Pienaar R."/>
            <person name="Rees D.J.G."/>
            <person name="Mans B.J."/>
        </authorList>
    </citation>
    <scope>NUCLEOTIDE SEQUENCE</scope>
    <source>
        <tissue evidence="2">Salivary glands</tissue>
    </source>
</reference>
<protein>
    <submittedName>
        <fullName evidence="2">Uncharacterized protein</fullName>
    </submittedName>
</protein>
<name>A0A224Y727_9ACAR</name>
<sequence length="81" mass="9338">MNNRLMSVCAWFMDILQNVNQVVVPTVETCKQMGCFNARQSELQKQIFPATCDVKRGIGILLRKRPIEVISICKCKFVFRT</sequence>
<feature type="signal peptide" evidence="1">
    <location>
        <begin position="1"/>
        <end position="21"/>
    </location>
</feature>